<proteinExistence type="predicted"/>
<evidence type="ECO:0000256" key="1">
    <source>
        <dbReference type="SAM" id="MobiDB-lite"/>
    </source>
</evidence>
<organism evidence="2">
    <name type="scientific">Culex pipiens</name>
    <name type="common">House mosquito</name>
    <dbReference type="NCBI Taxonomy" id="7175"/>
    <lineage>
        <taxon>Eukaryota</taxon>
        <taxon>Metazoa</taxon>
        <taxon>Ecdysozoa</taxon>
        <taxon>Arthropoda</taxon>
        <taxon>Hexapoda</taxon>
        <taxon>Insecta</taxon>
        <taxon>Pterygota</taxon>
        <taxon>Neoptera</taxon>
        <taxon>Endopterygota</taxon>
        <taxon>Diptera</taxon>
        <taxon>Nematocera</taxon>
        <taxon>Culicoidea</taxon>
        <taxon>Culicidae</taxon>
        <taxon>Culicinae</taxon>
        <taxon>Culicini</taxon>
        <taxon>Culex</taxon>
        <taxon>Culex</taxon>
    </lineage>
</organism>
<name>A0A8D8GI08_CULPI</name>
<dbReference type="EMBL" id="HBUE01267372">
    <property type="protein sequence ID" value="CAG6562212.1"/>
    <property type="molecule type" value="Transcribed_RNA"/>
</dbReference>
<feature type="compositionally biased region" description="Polar residues" evidence="1">
    <location>
        <begin position="52"/>
        <end position="69"/>
    </location>
</feature>
<sequence>MGQLTAYPRPPVRRDNDGILQDTHLRYRKQREIVDQFSIPSVIEANPELPHQQRTSSDYVPPAATNQARPQDLQAGQVAEDVLPNLRRVQVRLAGQPGKLLDAARTARHEGGHLAFVGFLVQQFNLITLFVR</sequence>
<dbReference type="EMBL" id="HBUE01267370">
    <property type="protein sequence ID" value="CAG6562209.1"/>
    <property type="molecule type" value="Transcribed_RNA"/>
</dbReference>
<dbReference type="EMBL" id="HBUE01162183">
    <property type="protein sequence ID" value="CAG6510807.1"/>
    <property type="molecule type" value="Transcribed_RNA"/>
</dbReference>
<protein>
    <submittedName>
        <fullName evidence="2">(northern house mosquito) hypothetical protein</fullName>
    </submittedName>
</protein>
<evidence type="ECO:0000313" key="2">
    <source>
        <dbReference type="EMBL" id="CAG6510807.1"/>
    </source>
</evidence>
<reference evidence="2" key="1">
    <citation type="submission" date="2021-05" db="EMBL/GenBank/DDBJ databases">
        <authorList>
            <person name="Alioto T."/>
            <person name="Alioto T."/>
            <person name="Gomez Garrido J."/>
        </authorList>
    </citation>
    <scope>NUCLEOTIDE SEQUENCE</scope>
</reference>
<dbReference type="AlphaFoldDB" id="A0A8D8GI08"/>
<accession>A0A8D8GI08</accession>
<dbReference type="EMBL" id="HBUE01162181">
    <property type="protein sequence ID" value="CAG6510804.1"/>
    <property type="molecule type" value="Transcribed_RNA"/>
</dbReference>
<feature type="region of interest" description="Disordered" evidence="1">
    <location>
        <begin position="44"/>
        <end position="74"/>
    </location>
</feature>